<organism evidence="2">
    <name type="scientific">Micropterus salmoides</name>
    <name type="common">Largemouth bass</name>
    <name type="synonym">Labrus salmoides</name>
    <dbReference type="NCBI Taxonomy" id="27706"/>
    <lineage>
        <taxon>Eukaryota</taxon>
        <taxon>Metazoa</taxon>
        <taxon>Chordata</taxon>
        <taxon>Craniata</taxon>
        <taxon>Vertebrata</taxon>
        <taxon>Euteleostomi</taxon>
        <taxon>Actinopterygii</taxon>
        <taxon>Neopterygii</taxon>
        <taxon>Teleostei</taxon>
        <taxon>Neoteleostei</taxon>
        <taxon>Acanthomorphata</taxon>
        <taxon>Eupercaria</taxon>
        <taxon>Centrarchiformes</taxon>
        <taxon>Centrarchoidei</taxon>
        <taxon>Centrarchidae</taxon>
        <taxon>Micropterus</taxon>
    </lineage>
</organism>
<dbReference type="EMBL" id="FJ030930">
    <property type="protein sequence ID" value="ACJ67885.1"/>
    <property type="molecule type" value="mRNA"/>
</dbReference>
<keyword evidence="2" id="KW-0575">Peroxidase</keyword>
<sequence length="77" mass="8658">PGESGCEWEGCPPLVCIPEGKAPSPQRRTKHPDERPQVNHLEPGLQERCGLELREVPHRAGWSALQALQQDVPHQRH</sequence>
<dbReference type="AlphaFoldDB" id="B7T9I9"/>
<evidence type="ECO:0000313" key="2">
    <source>
        <dbReference type="EMBL" id="ACJ67885.1"/>
    </source>
</evidence>
<protein>
    <submittedName>
        <fullName evidence="2">Glutathione peroxidase</fullName>
    </submittedName>
</protein>
<feature type="region of interest" description="Disordered" evidence="1">
    <location>
        <begin position="17"/>
        <end position="45"/>
    </location>
</feature>
<feature type="non-terminal residue" evidence="2">
    <location>
        <position position="77"/>
    </location>
</feature>
<reference evidence="2" key="1">
    <citation type="submission" date="2008-07" db="EMBL/GenBank/DDBJ databases">
        <title>Largemouth bass sequencing project.</title>
        <authorList>
            <person name="Martyniuk C.J."/>
            <person name="Denslow N.D."/>
        </authorList>
    </citation>
    <scope>NUCLEOTIDE SEQUENCE</scope>
</reference>
<name>B7T9I9_MICSA</name>
<feature type="non-terminal residue" evidence="2">
    <location>
        <position position="1"/>
    </location>
</feature>
<keyword evidence="2" id="KW-0560">Oxidoreductase</keyword>
<proteinExistence type="evidence at transcript level"/>
<dbReference type="GO" id="GO:0004601">
    <property type="term" value="F:peroxidase activity"/>
    <property type="evidence" value="ECO:0007669"/>
    <property type="project" value="UniProtKB-KW"/>
</dbReference>
<evidence type="ECO:0000256" key="1">
    <source>
        <dbReference type="SAM" id="MobiDB-lite"/>
    </source>
</evidence>
<accession>B7T9I9</accession>